<proteinExistence type="predicted"/>
<sequence length="493" mass="52242">MLGLTNLASKLWGRGERSTDVQSKADDTPGKKSLASAQSEQSNSQSNKTSAPFIGPNNAQNKAKRARRKARRRGPDSAPIVGAATGAEAGVAAEGVASGTTSPPRSEEDSDQEGMDQEPMFGLGGNLNTGGQLDPSLLGHQFQQEHGEMTDPHILAGEGFGTGLVQGPGVRASDNRTDLSQAATPSDQATHQAATADGRMEGEEGLLETTPREGRQSGQAGAATSPRAPPIKRNQIATLLGWLSASIESRARTSLPNPSTFVATPGQEKLWSARMDAIRAAEAVIQAELLPTKAGDDEAQELSAELAGKLHTFAKAVSEQEVTHHFDEDMADILFRAVRRADFFWPVEQSGPGPKLVPISTVLGDALLYDSVAWEAKTACRVQLLSQMPSPSHIREVEAELASFLQAAMGAGKQTPLAHLAFLLWADEAIHHVLTLDDMREKIDLAFGGSGATGLGEPGDFARFYAKPGLTIEGMQRLAQAEAIWVSHFPPGV</sequence>
<reference evidence="2 3" key="1">
    <citation type="submission" date="2021-11" db="EMBL/GenBank/DDBJ databases">
        <title>Black yeast isolated from Biological Soil Crust.</title>
        <authorList>
            <person name="Kurbessoian T."/>
        </authorList>
    </citation>
    <scope>NUCLEOTIDE SEQUENCE [LARGE SCALE GENOMIC DNA]</scope>
    <source>
        <strain evidence="2 3">CCFEE 5522</strain>
    </source>
</reference>
<comment type="caution">
    <text evidence="2">The sequence shown here is derived from an EMBL/GenBank/DDBJ whole genome shotgun (WGS) entry which is preliminary data.</text>
</comment>
<organism evidence="2 3">
    <name type="scientific">Oleoguttula mirabilis</name>
    <dbReference type="NCBI Taxonomy" id="1507867"/>
    <lineage>
        <taxon>Eukaryota</taxon>
        <taxon>Fungi</taxon>
        <taxon>Dikarya</taxon>
        <taxon>Ascomycota</taxon>
        <taxon>Pezizomycotina</taxon>
        <taxon>Dothideomycetes</taxon>
        <taxon>Dothideomycetidae</taxon>
        <taxon>Mycosphaerellales</taxon>
        <taxon>Teratosphaeriaceae</taxon>
        <taxon>Oleoguttula</taxon>
    </lineage>
</organism>
<name>A0AAV9JXJ9_9PEZI</name>
<feature type="region of interest" description="Disordered" evidence="1">
    <location>
        <begin position="165"/>
        <end position="231"/>
    </location>
</feature>
<feature type="region of interest" description="Disordered" evidence="1">
    <location>
        <begin position="1"/>
        <end position="136"/>
    </location>
</feature>
<feature type="compositionally biased region" description="Low complexity" evidence="1">
    <location>
        <begin position="33"/>
        <end position="47"/>
    </location>
</feature>
<evidence type="ECO:0000313" key="2">
    <source>
        <dbReference type="EMBL" id="KAK4550314.1"/>
    </source>
</evidence>
<feature type="compositionally biased region" description="Polar residues" evidence="1">
    <location>
        <begin position="178"/>
        <end position="193"/>
    </location>
</feature>
<dbReference type="AlphaFoldDB" id="A0AAV9JXJ9"/>
<evidence type="ECO:0000313" key="3">
    <source>
        <dbReference type="Proteomes" id="UP001324427"/>
    </source>
</evidence>
<keyword evidence="3" id="KW-1185">Reference proteome</keyword>
<feature type="compositionally biased region" description="Basic residues" evidence="1">
    <location>
        <begin position="62"/>
        <end position="72"/>
    </location>
</feature>
<dbReference type="Proteomes" id="UP001324427">
    <property type="component" value="Unassembled WGS sequence"/>
</dbReference>
<feature type="compositionally biased region" description="Basic and acidic residues" evidence="1">
    <location>
        <begin position="13"/>
        <end position="30"/>
    </location>
</feature>
<evidence type="ECO:0000256" key="1">
    <source>
        <dbReference type="SAM" id="MobiDB-lite"/>
    </source>
</evidence>
<accession>A0AAV9JXJ9</accession>
<protein>
    <submittedName>
        <fullName evidence="2">Uncharacterized protein</fullName>
    </submittedName>
</protein>
<feature type="compositionally biased region" description="Low complexity" evidence="1">
    <location>
        <begin position="81"/>
        <end position="101"/>
    </location>
</feature>
<gene>
    <name evidence="2" type="ORF">LTR36_003281</name>
</gene>
<dbReference type="EMBL" id="JAVFHQ010000002">
    <property type="protein sequence ID" value="KAK4550314.1"/>
    <property type="molecule type" value="Genomic_DNA"/>
</dbReference>